<protein>
    <submittedName>
        <fullName evidence="9">ABC transporter permease</fullName>
    </submittedName>
</protein>
<dbReference type="PANTHER" id="PTHR32196:SF21">
    <property type="entry name" value="ABC TRANSPORTER PERMEASE PROTEIN YPHD-RELATED"/>
    <property type="match status" value="1"/>
</dbReference>
<keyword evidence="7 8" id="KW-0472">Membrane</keyword>
<comment type="subcellular location">
    <subcellularLocation>
        <location evidence="1">Cell membrane</location>
        <topology evidence="1">Multi-pass membrane protein</topology>
    </subcellularLocation>
</comment>
<name>A0ABR7J8N8_9FLAO</name>
<evidence type="ECO:0000256" key="5">
    <source>
        <dbReference type="ARBA" id="ARBA00022692"/>
    </source>
</evidence>
<feature type="transmembrane region" description="Helical" evidence="8">
    <location>
        <begin position="125"/>
        <end position="146"/>
    </location>
</feature>
<dbReference type="RefSeq" id="WP_187010377.1">
    <property type="nucleotide sequence ID" value="NZ_JACRUI010000003.1"/>
</dbReference>
<keyword evidence="6 8" id="KW-1133">Transmembrane helix</keyword>
<reference evidence="9 10" key="1">
    <citation type="submission" date="2020-08" db="EMBL/GenBank/DDBJ databases">
        <title>Description of novel Flavobacterium F-380 isolate.</title>
        <authorList>
            <person name="Saticioglu I.B."/>
            <person name="Duman M."/>
            <person name="Altun S."/>
        </authorList>
    </citation>
    <scope>NUCLEOTIDE SEQUENCE [LARGE SCALE GENOMIC DNA]</scope>
    <source>
        <strain evidence="9 10">F-380</strain>
    </source>
</reference>
<evidence type="ECO:0000256" key="1">
    <source>
        <dbReference type="ARBA" id="ARBA00004651"/>
    </source>
</evidence>
<keyword evidence="10" id="KW-1185">Reference proteome</keyword>
<feature type="transmembrane region" description="Helical" evidence="8">
    <location>
        <begin position="275"/>
        <end position="294"/>
    </location>
</feature>
<gene>
    <name evidence="9" type="ORF">H8R23_10725</name>
</gene>
<keyword evidence="4" id="KW-0997">Cell inner membrane</keyword>
<sequence>MNLTIKQQLSTPGGILKFLIKHNTIVIFVLLMIFSALISDVFFTQTNLSNLLKQVSGIGIISIGMLIVILTGGIDLSVGSLVALLAVTFALLINLVILPAAILLTIVMGFALGSVSGYLVAYQKMAPFIATLALMTIARGLGFIYAKGSPVTFETAGGAFMSDFANNATLGIPNIAIIFFIIVAMASVMLKYNVFGRLVIAMGSNEEASRLSGIKVNKYKFLVYAISGSLAAVAAIITASRTNLGSPNMGVSWELDAIAAVVIGGASLNGGKGTAINTLMGVLILGLIGNILNLLNVPSYPQQVVKGGIIILAVLFQKFEGKKQ</sequence>
<feature type="transmembrane region" description="Helical" evidence="8">
    <location>
        <begin position="221"/>
        <end position="239"/>
    </location>
</feature>
<comment type="caution">
    <text evidence="9">The sequence shown here is derived from an EMBL/GenBank/DDBJ whole genome shotgun (WGS) entry which is preliminary data.</text>
</comment>
<proteinExistence type="predicted"/>
<dbReference type="InterPro" id="IPR001851">
    <property type="entry name" value="ABC_transp_permease"/>
</dbReference>
<feature type="transmembrane region" description="Helical" evidence="8">
    <location>
        <begin position="55"/>
        <end position="74"/>
    </location>
</feature>
<accession>A0ABR7J8N8</accession>
<evidence type="ECO:0000256" key="7">
    <source>
        <dbReference type="ARBA" id="ARBA00023136"/>
    </source>
</evidence>
<evidence type="ECO:0000313" key="10">
    <source>
        <dbReference type="Proteomes" id="UP000629963"/>
    </source>
</evidence>
<keyword evidence="2" id="KW-0813">Transport</keyword>
<keyword evidence="5 8" id="KW-0812">Transmembrane</keyword>
<evidence type="ECO:0000256" key="8">
    <source>
        <dbReference type="SAM" id="Phobius"/>
    </source>
</evidence>
<dbReference type="Pfam" id="PF02653">
    <property type="entry name" value="BPD_transp_2"/>
    <property type="match status" value="1"/>
</dbReference>
<evidence type="ECO:0000256" key="3">
    <source>
        <dbReference type="ARBA" id="ARBA00022475"/>
    </source>
</evidence>
<feature type="transmembrane region" description="Helical" evidence="8">
    <location>
        <begin position="25"/>
        <end position="43"/>
    </location>
</feature>
<dbReference type="Proteomes" id="UP000629963">
    <property type="component" value="Unassembled WGS sequence"/>
</dbReference>
<dbReference type="EMBL" id="JACRUJ010000003">
    <property type="protein sequence ID" value="MBC5841880.1"/>
    <property type="molecule type" value="Genomic_DNA"/>
</dbReference>
<evidence type="ECO:0000256" key="6">
    <source>
        <dbReference type="ARBA" id="ARBA00022989"/>
    </source>
</evidence>
<evidence type="ECO:0000256" key="4">
    <source>
        <dbReference type="ARBA" id="ARBA00022519"/>
    </source>
</evidence>
<evidence type="ECO:0000256" key="2">
    <source>
        <dbReference type="ARBA" id="ARBA00022448"/>
    </source>
</evidence>
<keyword evidence="3" id="KW-1003">Cell membrane</keyword>
<dbReference type="CDD" id="cd06579">
    <property type="entry name" value="TM_PBP1_transp_AraH_like"/>
    <property type="match status" value="1"/>
</dbReference>
<dbReference type="PANTHER" id="PTHR32196">
    <property type="entry name" value="ABC TRANSPORTER PERMEASE PROTEIN YPHD-RELATED-RELATED"/>
    <property type="match status" value="1"/>
</dbReference>
<feature type="transmembrane region" description="Helical" evidence="8">
    <location>
        <begin position="175"/>
        <end position="200"/>
    </location>
</feature>
<evidence type="ECO:0000313" key="9">
    <source>
        <dbReference type="EMBL" id="MBC5841880.1"/>
    </source>
</evidence>
<feature type="transmembrane region" description="Helical" evidence="8">
    <location>
        <begin position="80"/>
        <end position="113"/>
    </location>
</feature>
<organism evidence="9 10">
    <name type="scientific">Flavobacterium kayseriense</name>
    <dbReference type="NCBI Taxonomy" id="2764714"/>
    <lineage>
        <taxon>Bacteria</taxon>
        <taxon>Pseudomonadati</taxon>
        <taxon>Bacteroidota</taxon>
        <taxon>Flavobacteriia</taxon>
        <taxon>Flavobacteriales</taxon>
        <taxon>Flavobacteriaceae</taxon>
        <taxon>Flavobacterium</taxon>
    </lineage>
</organism>